<dbReference type="OrthoDB" id="5649599at2"/>
<dbReference type="EMBL" id="LNYV01000013">
    <property type="protein sequence ID" value="KTD58216.1"/>
    <property type="molecule type" value="Genomic_DNA"/>
</dbReference>
<reference evidence="2 3" key="1">
    <citation type="submission" date="2015-11" db="EMBL/GenBank/DDBJ databases">
        <title>Genomic analysis of 38 Legionella species identifies large and diverse effector repertoires.</title>
        <authorList>
            <person name="Burstein D."/>
            <person name="Amaro F."/>
            <person name="Zusman T."/>
            <person name="Lifshitz Z."/>
            <person name="Cohen O."/>
            <person name="Gilbert J.A."/>
            <person name="Pupko T."/>
            <person name="Shuman H.A."/>
            <person name="Segal G."/>
        </authorList>
    </citation>
    <scope>NUCLEOTIDE SEQUENCE [LARGE SCALE GENOMIC DNA]</scope>
    <source>
        <strain evidence="2 3">Mt.St.Helens-4</strain>
    </source>
</reference>
<gene>
    <name evidence="2" type="ORF">Lsai_0823</name>
</gene>
<dbReference type="RefSeq" id="WP_027272004.1">
    <property type="nucleotide sequence ID" value="NZ_CAAAJE010000002.1"/>
</dbReference>
<evidence type="ECO:0000256" key="1">
    <source>
        <dbReference type="SAM" id="MobiDB-lite"/>
    </source>
</evidence>
<dbReference type="InterPro" id="IPR002110">
    <property type="entry name" value="Ankyrin_rpt"/>
</dbReference>
<name>A0A0W0YMV8_9GAMM</name>
<evidence type="ECO:0000313" key="3">
    <source>
        <dbReference type="Proteomes" id="UP000054621"/>
    </source>
</evidence>
<evidence type="ECO:0000313" key="2">
    <source>
        <dbReference type="EMBL" id="KTD58216.1"/>
    </source>
</evidence>
<feature type="compositionally biased region" description="Polar residues" evidence="1">
    <location>
        <begin position="799"/>
        <end position="808"/>
    </location>
</feature>
<feature type="region of interest" description="Disordered" evidence="1">
    <location>
        <begin position="796"/>
        <end position="817"/>
    </location>
</feature>
<comment type="caution">
    <text evidence="2">The sequence shown here is derived from an EMBL/GenBank/DDBJ whole genome shotgun (WGS) entry which is preliminary data.</text>
</comment>
<dbReference type="Gene3D" id="1.25.40.20">
    <property type="entry name" value="Ankyrin repeat-containing domain"/>
    <property type="match status" value="1"/>
</dbReference>
<proteinExistence type="predicted"/>
<organism evidence="2 3">
    <name type="scientific">Legionella sainthelensi</name>
    <dbReference type="NCBI Taxonomy" id="28087"/>
    <lineage>
        <taxon>Bacteria</taxon>
        <taxon>Pseudomonadati</taxon>
        <taxon>Pseudomonadota</taxon>
        <taxon>Gammaproteobacteria</taxon>
        <taxon>Legionellales</taxon>
        <taxon>Legionellaceae</taxon>
        <taxon>Legionella</taxon>
    </lineage>
</organism>
<dbReference type="InterPro" id="IPR052050">
    <property type="entry name" value="SecEffector_AnkRepeat"/>
</dbReference>
<dbReference type="Proteomes" id="UP000054621">
    <property type="component" value="Unassembled WGS sequence"/>
</dbReference>
<dbReference type="SUPFAM" id="SSF140860">
    <property type="entry name" value="Pseudo ankyrin repeat-like"/>
    <property type="match status" value="1"/>
</dbReference>
<dbReference type="PATRIC" id="fig|28087.4.peg.879"/>
<dbReference type="PANTHER" id="PTHR46586:SF3">
    <property type="entry name" value="ANKYRIN REPEAT-CONTAINING PROTEIN"/>
    <property type="match status" value="1"/>
</dbReference>
<dbReference type="SMART" id="SM00248">
    <property type="entry name" value="ANK"/>
    <property type="match status" value="5"/>
</dbReference>
<protein>
    <submittedName>
        <fullName evidence="2">Ankyrin repeat protein</fullName>
    </submittedName>
</protein>
<dbReference type="InterPro" id="IPR036770">
    <property type="entry name" value="Ankyrin_rpt-contain_sf"/>
</dbReference>
<dbReference type="PANTHER" id="PTHR46586">
    <property type="entry name" value="ANKYRIN REPEAT-CONTAINING PROTEIN"/>
    <property type="match status" value="1"/>
</dbReference>
<dbReference type="STRING" id="28087.Lsai_0823"/>
<accession>A0A0W0YMV8</accession>
<sequence>MHFFNEIQRKQHPQAGLIPEAVWSEIFNDNEFPNSLISWMSMPYDVLKKKLTSISDAEKNKAWIAIALSHPSLNNQQLLELGDLLGLCNSERLNLVVMLSNHTNHLELLTRYSQQEFNEIDSFSVVKNYSLRVQRVAKLGYLNTLEYLIETIEPKVTRSQLQELITYDSCAAFRGAAEGGHLDVLKFLEAKVSDKLHDMMEAQNYYAFRWAANQGHLAVLRYLESKMPEKLQDMIKAGAFCAFRFAASHGHLEVLKYLQEKAPDKMLKMLKRNNFIAFQLAAIKGHLPVVQYMLSYPSVFAYAEAHQEEWGQQCVWPFMSQQLTALYRQQQEVEANNLDAVFDVPAEEAKLLFYIARNLIRRNDAVLIDDLRFLLNLPSVKSLAHTEVTANQSNELLRLALSVGNQDAARVLLNIAAVRTLAEQRNYYREEQEGRLDLAALAADHESSMTALTQGEQTQLQAVIDRYQPLLHQTGVSQVMIDLRSTLQAHYEAHPALLNIKKEDQHEDLVLPMTWNDFAVLQLTPEQQEQALIAYYQNKAHTAWRYLSKPNPWMHEHASYVYINDDHSERWSTFEEHQSLISLLYLAALDKETPCIDDYTFATRVAHFIAELAHIGRAHNWDKSRRKNNGQLEQYDDLEGDRPSCYSGVKRRLFQSVLGHPLLKLVTEDVIKAELNEFLVTHFKKEIHPNNCIALKIAWDKGIDGEPLSEEETQKIQSLNVSGEQQQEFKRYLSNKYGSSFSSSLILLIDKAFELTSTINSHLFKHGGLMVDFFSKIEITEKQEVGLSQNPNRFFGGNVSESSNTKSPSLAMIAKRG</sequence>
<dbReference type="eggNOG" id="ENOG502ZDS2">
    <property type="taxonomic scope" value="Bacteria"/>
</dbReference>
<dbReference type="AlphaFoldDB" id="A0A0W0YMV8"/>